<feature type="transmembrane region" description="Helical" evidence="5">
    <location>
        <begin position="116"/>
        <end position="132"/>
    </location>
</feature>
<dbReference type="InterPro" id="IPR007016">
    <property type="entry name" value="O-antigen_ligase-rel_domated"/>
</dbReference>
<dbReference type="RefSeq" id="WP_051706373.1">
    <property type="nucleotide sequence ID" value="NZ_DAWEQM010000002.1"/>
</dbReference>
<evidence type="ECO:0000256" key="2">
    <source>
        <dbReference type="ARBA" id="ARBA00022692"/>
    </source>
</evidence>
<feature type="transmembrane region" description="Helical" evidence="5">
    <location>
        <begin position="144"/>
        <end position="161"/>
    </location>
</feature>
<feature type="transmembrane region" description="Helical" evidence="5">
    <location>
        <begin position="229"/>
        <end position="245"/>
    </location>
</feature>
<reference evidence="7 8" key="1">
    <citation type="journal article" date="2014" name="Int. J. Syst. Evol. Microbiol.">
        <title>Complete genome of a new Firmicutes species belonging to the dominant human colonic microbiota ('Ruminococcus bicirculans') reveals two chromosomes and a selective capacity to utilize plant glucans.</title>
        <authorList>
            <consortium name="NISC Comparative Sequencing Program"/>
            <person name="Wegmann U."/>
            <person name="Louis P."/>
            <person name="Goesmann A."/>
            <person name="Henrissat B."/>
            <person name="Duncan S.H."/>
            <person name="Flint H.J."/>
        </authorList>
    </citation>
    <scope>NUCLEOTIDE SEQUENCE [LARGE SCALE GENOMIC DNA]</scope>
    <source>
        <strain evidence="7 8">80/3</strain>
    </source>
</reference>
<gene>
    <name evidence="7" type="ORF">RBI_I00603</name>
</gene>
<keyword evidence="2 5" id="KW-0812">Transmembrane</keyword>
<feature type="transmembrane region" description="Helical" evidence="5">
    <location>
        <begin position="205"/>
        <end position="223"/>
    </location>
</feature>
<evidence type="ECO:0000313" key="7">
    <source>
        <dbReference type="EMBL" id="CCO04327.1"/>
    </source>
</evidence>
<dbReference type="InterPro" id="IPR051533">
    <property type="entry name" value="WaaL-like"/>
</dbReference>
<evidence type="ECO:0000256" key="5">
    <source>
        <dbReference type="SAM" id="Phobius"/>
    </source>
</evidence>
<keyword evidence="8" id="KW-1185">Reference proteome</keyword>
<evidence type="ECO:0000313" key="8">
    <source>
        <dbReference type="Proteomes" id="UP000027600"/>
    </source>
</evidence>
<feature type="transmembrane region" description="Helical" evidence="5">
    <location>
        <begin position="29"/>
        <end position="47"/>
    </location>
</feature>
<comment type="subcellular location">
    <subcellularLocation>
        <location evidence="1">Membrane</location>
        <topology evidence="1">Multi-pass membrane protein</topology>
    </subcellularLocation>
</comment>
<sequence length="435" mass="50436">MKSDGNIVEIRCLFMNQIQLNERVFNRRMALSGRSVGVALFCLYVFISSLANDMVLSSSIGSLTLYLFLGYSVLYILLNKKLKIDRMIKWMLVFIAFCVFTMLYSPEKDFLSNSEFYLLIVNFILILFLSQYDININDIKKISWANVLSGGVLIFILFARGNLTGFSTSNRFGEDLFGNSNILATLLMKTALYAIWLLVYSENKIIHKIVLTLCLVASYYGMFLSGGRKFIIIPAVFLYILLIFKRDSHGRKHLVKYTGVVVAIVIAGYYLIMNVPMFYAVIGERMESLFSFIRTGHSISGKSAEIRATMIEIGFNRWLDSPIWGYGFDSFKHYNRLITGHFYYSHNNYIELLYDLGIIGFAIYYWFYWKLFYVAWKGKNNYAPEIRAFVIGIVFSMLVFEYGAVNYTETATQIMLFFACTMLKEPRYERRHIDE</sequence>
<dbReference type="PANTHER" id="PTHR37422">
    <property type="entry name" value="TEICHURONIC ACID BIOSYNTHESIS PROTEIN TUAE"/>
    <property type="match status" value="1"/>
</dbReference>
<evidence type="ECO:0000256" key="1">
    <source>
        <dbReference type="ARBA" id="ARBA00004141"/>
    </source>
</evidence>
<keyword evidence="3 5" id="KW-1133">Transmembrane helix</keyword>
<feature type="transmembrane region" description="Helical" evidence="5">
    <location>
        <begin position="181"/>
        <end position="200"/>
    </location>
</feature>
<feature type="transmembrane region" description="Helical" evidence="5">
    <location>
        <begin position="87"/>
        <end position="104"/>
    </location>
</feature>
<evidence type="ECO:0000256" key="3">
    <source>
        <dbReference type="ARBA" id="ARBA00022989"/>
    </source>
</evidence>
<protein>
    <submittedName>
        <fullName evidence="7">Polysaccharide polymerase</fullName>
    </submittedName>
</protein>
<feature type="transmembrane region" description="Helical" evidence="5">
    <location>
        <begin position="257"/>
        <end position="282"/>
    </location>
</feature>
<dbReference type="Proteomes" id="UP000027600">
    <property type="component" value="Chromosome I"/>
</dbReference>
<dbReference type="Pfam" id="PF04932">
    <property type="entry name" value="Wzy_C"/>
    <property type="match status" value="1"/>
</dbReference>
<organism evidence="7 8">
    <name type="scientific">Ruminococcus bicirculans</name>
    <name type="common">ex Wegman et al. 2014</name>
    <dbReference type="NCBI Taxonomy" id="1160721"/>
    <lineage>
        <taxon>Bacteria</taxon>
        <taxon>Bacillati</taxon>
        <taxon>Bacillota</taxon>
        <taxon>Clostridia</taxon>
        <taxon>Eubacteriales</taxon>
        <taxon>Oscillospiraceae</taxon>
        <taxon>Ruminococcus</taxon>
    </lineage>
</organism>
<name>A0ABP1WEX7_9FIRM</name>
<accession>A0ABP1WEX7</accession>
<proteinExistence type="predicted"/>
<feature type="transmembrane region" description="Helical" evidence="5">
    <location>
        <begin position="388"/>
        <end position="405"/>
    </location>
</feature>
<feature type="transmembrane region" description="Helical" evidence="5">
    <location>
        <begin position="59"/>
        <end position="78"/>
    </location>
</feature>
<keyword evidence="4 5" id="KW-0472">Membrane</keyword>
<feature type="domain" description="O-antigen ligase-related" evidence="6">
    <location>
        <begin position="214"/>
        <end position="364"/>
    </location>
</feature>
<dbReference type="EMBL" id="HF545616">
    <property type="protein sequence ID" value="CCO04327.1"/>
    <property type="molecule type" value="Genomic_DNA"/>
</dbReference>
<evidence type="ECO:0000256" key="4">
    <source>
        <dbReference type="ARBA" id="ARBA00023136"/>
    </source>
</evidence>
<evidence type="ECO:0000259" key="6">
    <source>
        <dbReference type="Pfam" id="PF04932"/>
    </source>
</evidence>
<feature type="transmembrane region" description="Helical" evidence="5">
    <location>
        <begin position="352"/>
        <end position="376"/>
    </location>
</feature>
<dbReference type="PANTHER" id="PTHR37422:SF17">
    <property type="entry name" value="O-ANTIGEN LIGASE"/>
    <property type="match status" value="1"/>
</dbReference>